<dbReference type="EMBL" id="JACPRF010000274">
    <property type="protein sequence ID" value="MBI2877019.1"/>
    <property type="molecule type" value="Genomic_DNA"/>
</dbReference>
<evidence type="ECO:0000313" key="1">
    <source>
        <dbReference type="EMBL" id="MBI2877019.1"/>
    </source>
</evidence>
<dbReference type="AlphaFoldDB" id="A0A932FZ18"/>
<sequence length="104" mass="11732">MSKRAYPLRIPTGLLELAEIRSQEEHIDKATTLRQWLYAGAEGYVLDQLSSGRLTLSHAAEMLDMSVYDVQHLAREHGIVIGATGEQYQKAHQTARQLSQKVQK</sequence>
<accession>A0A932FZ18</accession>
<name>A0A932FZ18_UNCTE</name>
<reference evidence="1" key="1">
    <citation type="submission" date="2020-07" db="EMBL/GenBank/DDBJ databases">
        <title>Huge and variable diversity of episymbiotic CPR bacteria and DPANN archaea in groundwater ecosystems.</title>
        <authorList>
            <person name="He C.Y."/>
            <person name="Keren R."/>
            <person name="Whittaker M."/>
            <person name="Farag I.F."/>
            <person name="Doudna J."/>
            <person name="Cate J.H.D."/>
            <person name="Banfield J.F."/>
        </authorList>
    </citation>
    <scope>NUCLEOTIDE SEQUENCE</scope>
    <source>
        <strain evidence="1">NC_groundwater_672_Ag_B-0.1um_62_36</strain>
    </source>
</reference>
<comment type="caution">
    <text evidence="1">The sequence shown here is derived from an EMBL/GenBank/DDBJ whole genome shotgun (WGS) entry which is preliminary data.</text>
</comment>
<dbReference type="Proteomes" id="UP000769766">
    <property type="component" value="Unassembled WGS sequence"/>
</dbReference>
<evidence type="ECO:0000313" key="2">
    <source>
        <dbReference type="Proteomes" id="UP000769766"/>
    </source>
</evidence>
<proteinExistence type="predicted"/>
<organism evidence="1 2">
    <name type="scientific">Tectimicrobiota bacterium</name>
    <dbReference type="NCBI Taxonomy" id="2528274"/>
    <lineage>
        <taxon>Bacteria</taxon>
        <taxon>Pseudomonadati</taxon>
        <taxon>Nitrospinota/Tectimicrobiota group</taxon>
        <taxon>Candidatus Tectimicrobiota</taxon>
    </lineage>
</organism>
<protein>
    <submittedName>
        <fullName evidence="1">Uncharacterized protein</fullName>
    </submittedName>
</protein>
<gene>
    <name evidence="1" type="ORF">HYY20_09075</name>
</gene>